<sequence length="758" mass="86058">MPFGRLFHPVLIFNPLQAEKGNSPSARRALRALRMAMINLSHSNATFNGGSYTQVNHISQQSHQSVPWDRLQSAAAPSAFHDADDNFDAPKCHPNTRVAVMDELRDFAFRRGDTGSAKILWLSGPAGAGKTAIARSLCEECSVTDSLLASYFFSRSDASRNTHKSFVATIAYQICGRIPPQYQSLVLDVVGRDPLVLTRSVDAQFKALILVPLHDLFESGYFNNTGRRLIVIDGLDECSTAAAQINILTMIQKISTPADFPFIFLVASRPEHEIQAFFRSSSLEFLLHRLTLNDSYLPDVDIERFLRDKFQESFNTHPFKNSISRAWPSSADIQTLVRRSSGLFIYASVVVKYVTSNRHLPSARLDAVLNLRPPKGDLPFGELDKLYSHIFSCVKDLDFALDLISYLAPEVGLQASIADISRINRLNTDNCILALCDLWSIFGIETEYLEKYFIVYHQSIWDYLFDKKRSERNHIDKAQALTAIAKKCLQYISSVKYTAESRNTRYFVISFFDRNLGYLIDNIELCHEALMSFSPIGCYNTFSSLQTRSKEENELFRQMFGHDFFFKFLDRLCDLKGNRYAYIYQHYLDEYRRLTDWHPNVYLSQSGKSVVGLVTALILSEPPGLEMPPKVFQSAAIGPLNNPDTMSNICFKMWADISNLNNLFCYAALRCMEFLVHDIDPSSTAATLRYLTWVLPYASRLFALDAECNMLDPYVFTTTRGYGFRGLARQVSTATQDYRQRYSQGNDSNTHRILDAAT</sequence>
<dbReference type="PROSITE" id="PS50837">
    <property type="entry name" value="NACHT"/>
    <property type="match status" value="1"/>
</dbReference>
<dbReference type="PANTHER" id="PTHR10039:SF14">
    <property type="entry name" value="NACHT DOMAIN-CONTAINING PROTEIN"/>
    <property type="match status" value="1"/>
</dbReference>
<dbReference type="EMBL" id="JAACJJ010000057">
    <property type="protein sequence ID" value="KAF5310979.1"/>
    <property type="molecule type" value="Genomic_DNA"/>
</dbReference>
<reference evidence="3 4" key="1">
    <citation type="journal article" date="2020" name="ISME J.">
        <title>Uncovering the hidden diversity of litter-decomposition mechanisms in mushroom-forming fungi.</title>
        <authorList>
            <person name="Floudas D."/>
            <person name="Bentzer J."/>
            <person name="Ahren D."/>
            <person name="Johansson T."/>
            <person name="Persson P."/>
            <person name="Tunlid A."/>
        </authorList>
    </citation>
    <scope>NUCLEOTIDE SEQUENCE [LARGE SCALE GENOMIC DNA]</scope>
    <source>
        <strain evidence="3 4">CBS 101986</strain>
    </source>
</reference>
<dbReference type="PANTHER" id="PTHR10039">
    <property type="entry name" value="AMELOGENIN"/>
    <property type="match status" value="1"/>
</dbReference>
<dbReference type="Gene3D" id="3.40.50.300">
    <property type="entry name" value="P-loop containing nucleotide triphosphate hydrolases"/>
    <property type="match status" value="1"/>
</dbReference>
<dbReference type="Pfam" id="PF24883">
    <property type="entry name" value="NPHP3_N"/>
    <property type="match status" value="1"/>
</dbReference>
<comment type="caution">
    <text evidence="3">The sequence shown here is derived from an EMBL/GenBank/DDBJ whole genome shotgun (WGS) entry which is preliminary data.</text>
</comment>
<name>A0A8H5ESQ7_9AGAR</name>
<accession>A0A8H5ESQ7</accession>
<keyword evidence="4" id="KW-1185">Reference proteome</keyword>
<proteinExistence type="predicted"/>
<organism evidence="3 4">
    <name type="scientific">Psilocybe cf. subviscida</name>
    <dbReference type="NCBI Taxonomy" id="2480587"/>
    <lineage>
        <taxon>Eukaryota</taxon>
        <taxon>Fungi</taxon>
        <taxon>Dikarya</taxon>
        <taxon>Basidiomycota</taxon>
        <taxon>Agaricomycotina</taxon>
        <taxon>Agaricomycetes</taxon>
        <taxon>Agaricomycetidae</taxon>
        <taxon>Agaricales</taxon>
        <taxon>Agaricineae</taxon>
        <taxon>Strophariaceae</taxon>
        <taxon>Psilocybe</taxon>
    </lineage>
</organism>
<dbReference type="AlphaFoldDB" id="A0A8H5ESQ7"/>
<protein>
    <recommendedName>
        <fullName evidence="2">NACHT domain-containing protein</fullName>
    </recommendedName>
</protein>
<dbReference type="OrthoDB" id="7464126at2759"/>
<gene>
    <name evidence="3" type="ORF">D9619_008272</name>
</gene>
<evidence type="ECO:0000259" key="2">
    <source>
        <dbReference type="PROSITE" id="PS50837"/>
    </source>
</evidence>
<evidence type="ECO:0000256" key="1">
    <source>
        <dbReference type="ARBA" id="ARBA00022737"/>
    </source>
</evidence>
<dbReference type="InterPro" id="IPR056884">
    <property type="entry name" value="NPHP3-like_N"/>
</dbReference>
<feature type="domain" description="NACHT" evidence="2">
    <location>
        <begin position="118"/>
        <end position="270"/>
    </location>
</feature>
<evidence type="ECO:0000313" key="4">
    <source>
        <dbReference type="Proteomes" id="UP000567179"/>
    </source>
</evidence>
<dbReference type="SUPFAM" id="SSF52540">
    <property type="entry name" value="P-loop containing nucleoside triphosphate hydrolases"/>
    <property type="match status" value="1"/>
</dbReference>
<keyword evidence="1" id="KW-0677">Repeat</keyword>
<dbReference type="InterPro" id="IPR027417">
    <property type="entry name" value="P-loop_NTPase"/>
</dbReference>
<evidence type="ECO:0000313" key="3">
    <source>
        <dbReference type="EMBL" id="KAF5310979.1"/>
    </source>
</evidence>
<dbReference type="Proteomes" id="UP000567179">
    <property type="component" value="Unassembled WGS sequence"/>
</dbReference>
<dbReference type="InterPro" id="IPR007111">
    <property type="entry name" value="NACHT_NTPase"/>
</dbReference>